<name>A0ABY5PMQ7_9ACTN</name>
<sequence length="110" mass="11811">MERHDDYAQKQEEAAAEEARHIGGDPGRDPRAGDPDRFDGRSGEAFRAVEEAGGGEAEGFEEAEALLEARATDTHQPSPMVDREGIVETEAGYKVSDDEYGEADSAGGQE</sequence>
<feature type="region of interest" description="Disordered" evidence="1">
    <location>
        <begin position="1"/>
        <end position="44"/>
    </location>
</feature>
<reference evidence="3" key="1">
    <citation type="submission" date="2021-11" db="EMBL/GenBank/DDBJ databases">
        <title>Cultivation dependent microbiological survey of springs from the worlds oldest radium mine currently devoted to the extraction of radon-saturated water.</title>
        <authorList>
            <person name="Kapinusova G."/>
            <person name="Smrhova T."/>
            <person name="Strejcek M."/>
            <person name="Suman J."/>
            <person name="Jani K."/>
            <person name="Pajer P."/>
            <person name="Uhlik O."/>
        </authorList>
    </citation>
    <scope>NUCLEOTIDE SEQUENCE [LARGE SCALE GENOMIC DNA]</scope>
    <source>
        <strain evidence="3">J379</strain>
    </source>
</reference>
<accession>A0ABY5PMQ7</accession>
<keyword evidence="3" id="KW-1185">Reference proteome</keyword>
<proteinExistence type="predicted"/>
<dbReference type="Proteomes" id="UP001058860">
    <property type="component" value="Chromosome"/>
</dbReference>
<organism evidence="2 3">
    <name type="scientific">Svornostia abyssi</name>
    <dbReference type="NCBI Taxonomy" id="2898438"/>
    <lineage>
        <taxon>Bacteria</taxon>
        <taxon>Bacillati</taxon>
        <taxon>Actinomycetota</taxon>
        <taxon>Thermoleophilia</taxon>
        <taxon>Solirubrobacterales</taxon>
        <taxon>Baekduiaceae</taxon>
        <taxon>Svornostia</taxon>
    </lineage>
</organism>
<dbReference type="EMBL" id="CP088295">
    <property type="protein sequence ID" value="UUY05835.1"/>
    <property type="molecule type" value="Genomic_DNA"/>
</dbReference>
<dbReference type="RefSeq" id="WP_353866276.1">
    <property type="nucleotide sequence ID" value="NZ_CP088295.1"/>
</dbReference>
<evidence type="ECO:0000313" key="2">
    <source>
        <dbReference type="EMBL" id="UUY05835.1"/>
    </source>
</evidence>
<feature type="region of interest" description="Disordered" evidence="1">
    <location>
        <begin position="91"/>
        <end position="110"/>
    </location>
</feature>
<evidence type="ECO:0000313" key="3">
    <source>
        <dbReference type="Proteomes" id="UP001058860"/>
    </source>
</evidence>
<protein>
    <submittedName>
        <fullName evidence="2">Uncharacterized protein</fullName>
    </submittedName>
</protein>
<gene>
    <name evidence="2" type="ORF">LRS13_10035</name>
</gene>
<evidence type="ECO:0000256" key="1">
    <source>
        <dbReference type="SAM" id="MobiDB-lite"/>
    </source>
</evidence>